<dbReference type="RefSeq" id="XP_016945080.2">
    <property type="nucleotide sequence ID" value="XM_017089591.4"/>
</dbReference>
<proteinExistence type="predicted"/>
<name>A0AB39ZX79_DROSZ</name>
<evidence type="ECO:0000313" key="2">
    <source>
        <dbReference type="RefSeq" id="XP_016945080.2"/>
    </source>
</evidence>
<organism evidence="1 2">
    <name type="scientific">Drosophila suzukii</name>
    <name type="common">Spotted-wing drosophila fruit fly</name>
    <dbReference type="NCBI Taxonomy" id="28584"/>
    <lineage>
        <taxon>Eukaryota</taxon>
        <taxon>Metazoa</taxon>
        <taxon>Ecdysozoa</taxon>
        <taxon>Arthropoda</taxon>
        <taxon>Hexapoda</taxon>
        <taxon>Insecta</taxon>
        <taxon>Pterygota</taxon>
        <taxon>Neoptera</taxon>
        <taxon>Endopterygota</taxon>
        <taxon>Diptera</taxon>
        <taxon>Brachycera</taxon>
        <taxon>Muscomorpha</taxon>
        <taxon>Ephydroidea</taxon>
        <taxon>Drosophilidae</taxon>
        <taxon>Drosophila</taxon>
        <taxon>Sophophora</taxon>
    </lineage>
</organism>
<keyword evidence="1" id="KW-1185">Reference proteome</keyword>
<dbReference type="GeneID" id="108021078"/>
<reference evidence="1" key="1">
    <citation type="submission" date="2025-05" db="UniProtKB">
        <authorList>
            <consortium name="RefSeq"/>
        </authorList>
    </citation>
    <scope>NUCLEOTIDE SEQUENCE [LARGE SCALE GENOMIC DNA]</scope>
</reference>
<accession>A0AB39ZX79</accession>
<sequence>MEEDLEFLINALSVPNTPLTEPYDEAQLLEMREAFKTLQKLLHRSSLPVEASLRSMPRSKAGEHTNRFEERDLPSVLALVGNDYERISDQNSGTQGWNSAESGVRTSPIILECGLRESPLCSSSWSVSESPDVEDMALVPYEELCNERSSSETTLTGQSYSSSGISISIPVNLVWNNKEYNESQSTDSETTLKADGRRYSVLN</sequence>
<dbReference type="Proteomes" id="UP001652628">
    <property type="component" value="Chromosome 2L"/>
</dbReference>
<protein>
    <submittedName>
        <fullName evidence="2">Uncharacterized protein</fullName>
    </submittedName>
</protein>
<gene>
    <name evidence="2" type="primary">LOC108021078</name>
</gene>
<reference evidence="2" key="2">
    <citation type="submission" date="2025-08" db="UniProtKB">
        <authorList>
            <consortium name="RefSeq"/>
        </authorList>
    </citation>
    <scope>IDENTIFICATION</scope>
</reference>
<dbReference type="AlphaFoldDB" id="A0AB39ZX79"/>
<evidence type="ECO:0000313" key="1">
    <source>
        <dbReference type="Proteomes" id="UP001652628"/>
    </source>
</evidence>